<accession>A0A8S1U279</accession>
<sequence>MFQNIDILIPIYFKFIQPPLLTDYYWIKIFYLILEKRNKYVKNSTLIFKGTRDGLNAQYFWKAVNNKENLLMIFQSKSEYIFGAYSPCKWLLDQGDVADPTYASFLFSQTHNLVYPQKSSARAIYCSSNYGPTFGEGSDIWICGDFTDSSSRIGYTFQFHQYQNGKNNPHLFGQIQPQIKECEIYEI</sequence>
<comment type="caution">
    <text evidence="2">The sequence shown here is derived from an EMBL/GenBank/DDBJ whole genome shotgun (WGS) entry which is preliminary data.</text>
</comment>
<reference evidence="2" key="1">
    <citation type="submission" date="2021-01" db="EMBL/GenBank/DDBJ databases">
        <authorList>
            <consortium name="Genoscope - CEA"/>
            <person name="William W."/>
        </authorList>
    </citation>
    <scope>NUCLEOTIDE SEQUENCE</scope>
</reference>
<organism evidence="2 3">
    <name type="scientific">Paramecium octaurelia</name>
    <dbReference type="NCBI Taxonomy" id="43137"/>
    <lineage>
        <taxon>Eukaryota</taxon>
        <taxon>Sar</taxon>
        <taxon>Alveolata</taxon>
        <taxon>Ciliophora</taxon>
        <taxon>Intramacronucleata</taxon>
        <taxon>Oligohymenophorea</taxon>
        <taxon>Peniculida</taxon>
        <taxon>Parameciidae</taxon>
        <taxon>Paramecium</taxon>
    </lineage>
</organism>
<dbReference type="Proteomes" id="UP000683925">
    <property type="component" value="Unassembled WGS sequence"/>
</dbReference>
<evidence type="ECO:0000259" key="1">
    <source>
        <dbReference type="Pfam" id="PF07534"/>
    </source>
</evidence>
<dbReference type="InterPro" id="IPR006571">
    <property type="entry name" value="TLDc_dom"/>
</dbReference>
<dbReference type="Pfam" id="PF07534">
    <property type="entry name" value="TLD"/>
    <property type="match status" value="1"/>
</dbReference>
<evidence type="ECO:0000313" key="2">
    <source>
        <dbReference type="EMBL" id="CAD8158093.1"/>
    </source>
</evidence>
<feature type="domain" description="TLDc" evidence="1">
    <location>
        <begin position="20"/>
        <end position="187"/>
    </location>
</feature>
<dbReference type="EMBL" id="CAJJDP010000035">
    <property type="protein sequence ID" value="CAD8158093.1"/>
    <property type="molecule type" value="Genomic_DNA"/>
</dbReference>
<protein>
    <recommendedName>
        <fullName evidence="1">TLDc domain-containing protein</fullName>
    </recommendedName>
</protein>
<dbReference type="OrthoDB" id="10001977at2759"/>
<dbReference type="PANTHER" id="PTHR23354:SF122">
    <property type="entry name" value="GTPASE-ACTIVATING PROTEIN SKYWALKER"/>
    <property type="match status" value="1"/>
</dbReference>
<proteinExistence type="predicted"/>
<keyword evidence="3" id="KW-1185">Reference proteome</keyword>
<dbReference type="PANTHER" id="PTHR23354">
    <property type="entry name" value="NUCLEOLAR PROTEIN 7/ESTROGEN RECEPTOR COACTIVATOR-RELATED"/>
    <property type="match status" value="1"/>
</dbReference>
<evidence type="ECO:0000313" key="3">
    <source>
        <dbReference type="Proteomes" id="UP000683925"/>
    </source>
</evidence>
<gene>
    <name evidence="2" type="ORF">POCTA_138.1.T0350005</name>
</gene>
<name>A0A8S1U279_PAROT</name>
<dbReference type="AlphaFoldDB" id="A0A8S1U279"/>